<dbReference type="FunCoup" id="A0A6P8S4G3">
    <property type="interactions" value="268"/>
</dbReference>
<evidence type="ECO:0000259" key="3">
    <source>
        <dbReference type="PROSITE" id="PS50853"/>
    </source>
</evidence>
<dbReference type="GeneID" id="117365968"/>
<dbReference type="PANTHER" id="PTHR48483:SF2">
    <property type="entry name" value="INTERLEUKIN-27 SUBUNIT BETA"/>
    <property type="match status" value="1"/>
</dbReference>
<dbReference type="InterPro" id="IPR013783">
    <property type="entry name" value="Ig-like_fold"/>
</dbReference>
<dbReference type="SUPFAM" id="SSF49265">
    <property type="entry name" value="Fibronectin type III"/>
    <property type="match status" value="2"/>
</dbReference>
<accession>A0A6P8S4G3</accession>
<evidence type="ECO:0000256" key="1">
    <source>
        <dbReference type="ARBA" id="ARBA00010890"/>
    </source>
</evidence>
<evidence type="ECO:0000256" key="2">
    <source>
        <dbReference type="SAM" id="SignalP"/>
    </source>
</evidence>
<dbReference type="CTD" id="10148"/>
<dbReference type="KEGG" id="gsh:117365968"/>
<dbReference type="InParanoid" id="A0A6P8S4G3"/>
<dbReference type="Proteomes" id="UP000515159">
    <property type="component" value="Chromosome 8"/>
</dbReference>
<dbReference type="PROSITE" id="PS50853">
    <property type="entry name" value="FN3"/>
    <property type="match status" value="1"/>
</dbReference>
<feature type="chain" id="PRO_5027933080" evidence="2">
    <location>
        <begin position="26"/>
        <end position="232"/>
    </location>
</feature>
<comment type="similarity">
    <text evidence="1">Belongs to the type I cytokine receptor family. Type 3 subfamily.</text>
</comment>
<reference evidence="5" key="1">
    <citation type="submission" date="2025-08" db="UniProtKB">
        <authorList>
            <consortium name="RefSeq"/>
        </authorList>
    </citation>
    <scope>IDENTIFICATION</scope>
</reference>
<dbReference type="CDD" id="cd00063">
    <property type="entry name" value="FN3"/>
    <property type="match status" value="1"/>
</dbReference>
<dbReference type="AlphaFoldDB" id="A0A6P8S4G3"/>
<keyword evidence="4" id="KW-1185">Reference proteome</keyword>
<dbReference type="InterPro" id="IPR036116">
    <property type="entry name" value="FN3_sf"/>
</dbReference>
<feature type="signal peptide" evidence="2">
    <location>
        <begin position="1"/>
        <end position="25"/>
    </location>
</feature>
<dbReference type="Pfam" id="PF24031">
    <property type="entry name" value="FN3_IL27B_N"/>
    <property type="match status" value="1"/>
</dbReference>
<dbReference type="PANTHER" id="PTHR48483">
    <property type="entry name" value="INTERLEUKIN-27 SUBUNIT BETA"/>
    <property type="match status" value="1"/>
</dbReference>
<dbReference type="InterPro" id="IPR056621">
    <property type="entry name" value="FN3_IL27B_N"/>
</dbReference>
<sequence length="232" mass="26447">MLVLIFVSVLATIPCSSQTARGTDAKEDSTMKKGIECWAASYPEAVICTWKLELASHLNTSYVTTYRLMKEPEAAATECIQSLPEAHSCSMHNYQLFSRTPYLLNVTAINSLGSRTYLHSFIVEEKIKPDSPENLTISPMPGERKKLLLQWDPPKSWPYPKIFSLKYLIRYKKSGSNNIFRKIELYTQTFFILKGIRPNTLYSVQVAAKDFLDYGEQSIWSPIVHGKAWAKH</sequence>
<dbReference type="OrthoDB" id="6381660at2759"/>
<organism evidence="4 5">
    <name type="scientific">Geotrypetes seraphini</name>
    <name type="common">Gaboon caecilian</name>
    <name type="synonym">Caecilia seraphini</name>
    <dbReference type="NCBI Taxonomy" id="260995"/>
    <lineage>
        <taxon>Eukaryota</taxon>
        <taxon>Metazoa</taxon>
        <taxon>Chordata</taxon>
        <taxon>Craniata</taxon>
        <taxon>Vertebrata</taxon>
        <taxon>Euteleostomi</taxon>
        <taxon>Amphibia</taxon>
        <taxon>Gymnophiona</taxon>
        <taxon>Geotrypetes</taxon>
    </lineage>
</organism>
<feature type="domain" description="Fibronectin type-III" evidence="3">
    <location>
        <begin position="131"/>
        <end position="228"/>
    </location>
</feature>
<dbReference type="InterPro" id="IPR053073">
    <property type="entry name" value="IL11/IL27_subunit_beta"/>
</dbReference>
<evidence type="ECO:0000313" key="5">
    <source>
        <dbReference type="RefSeq" id="XP_033812854.1"/>
    </source>
</evidence>
<dbReference type="Pfam" id="PF00041">
    <property type="entry name" value="fn3"/>
    <property type="match status" value="1"/>
</dbReference>
<protein>
    <submittedName>
        <fullName evidence="5">Interleukin-27 subunit beta</fullName>
    </submittedName>
</protein>
<dbReference type="Gene3D" id="2.60.40.10">
    <property type="entry name" value="Immunoglobulins"/>
    <property type="match status" value="2"/>
</dbReference>
<dbReference type="InterPro" id="IPR003961">
    <property type="entry name" value="FN3_dom"/>
</dbReference>
<dbReference type="RefSeq" id="XP_033812854.1">
    <property type="nucleotide sequence ID" value="XM_033956963.1"/>
</dbReference>
<dbReference type="SMART" id="SM00060">
    <property type="entry name" value="FN3"/>
    <property type="match status" value="1"/>
</dbReference>
<evidence type="ECO:0000313" key="4">
    <source>
        <dbReference type="Proteomes" id="UP000515159"/>
    </source>
</evidence>
<proteinExistence type="inferred from homology"/>
<gene>
    <name evidence="5" type="primary">EBI3</name>
</gene>
<keyword evidence="2" id="KW-0732">Signal</keyword>
<name>A0A6P8S4G3_GEOSA</name>